<dbReference type="EC" id="3.4.16.4" evidence="4"/>
<dbReference type="PANTHER" id="PTHR30627">
    <property type="entry name" value="PEPTIDOGLYCAN D,D-TRANSPEPTIDASE"/>
    <property type="match status" value="1"/>
</dbReference>
<dbReference type="SUPFAM" id="SSF54184">
    <property type="entry name" value="Penicillin-binding protein 2x (pbp-2x), c-terminal domain"/>
    <property type="match status" value="2"/>
</dbReference>
<dbReference type="FunFam" id="3.40.710.10:FF:000026">
    <property type="entry name" value="Penicillin-binding protein 1"/>
    <property type="match status" value="1"/>
</dbReference>
<evidence type="ECO:0000256" key="5">
    <source>
        <dbReference type="ARBA" id="ARBA00023136"/>
    </source>
</evidence>
<dbReference type="InterPro" id="IPR005543">
    <property type="entry name" value="PASTA_dom"/>
</dbReference>
<keyword evidence="8" id="KW-0812">Transmembrane</keyword>
<comment type="subcellular location">
    <subcellularLocation>
        <location evidence="1">Membrane</location>
    </subcellularLocation>
</comment>
<evidence type="ECO:0000256" key="8">
    <source>
        <dbReference type="SAM" id="Phobius"/>
    </source>
</evidence>
<dbReference type="CDD" id="cd06576">
    <property type="entry name" value="PASTA_Pbp2x-like_1"/>
    <property type="match status" value="1"/>
</dbReference>
<comment type="catalytic activity">
    <reaction evidence="6">
        <text>Preferential cleavage: (Ac)2-L-Lys-D-Ala-|-D-Ala. Also transpeptidation of peptidyl-alanyl moieties that are N-acyl substituents of D-alanine.</text>
        <dbReference type="EC" id="3.4.16.4"/>
    </reaction>
</comment>
<evidence type="ECO:0000256" key="1">
    <source>
        <dbReference type="ARBA" id="ARBA00004370"/>
    </source>
</evidence>
<dbReference type="GO" id="GO:0009252">
    <property type="term" value="P:peptidoglycan biosynthetic process"/>
    <property type="evidence" value="ECO:0007669"/>
    <property type="project" value="UniProtKB-UniPathway"/>
</dbReference>
<dbReference type="Gene3D" id="3.30.70.2110">
    <property type="match status" value="1"/>
</dbReference>
<dbReference type="GO" id="GO:0008658">
    <property type="term" value="F:penicillin binding"/>
    <property type="evidence" value="ECO:0007669"/>
    <property type="project" value="InterPro"/>
</dbReference>
<name>A0A5D4RI35_9BACI</name>
<dbReference type="GO" id="GO:0005886">
    <property type="term" value="C:plasma membrane"/>
    <property type="evidence" value="ECO:0007669"/>
    <property type="project" value="TreeGrafter"/>
</dbReference>
<feature type="transmembrane region" description="Helical" evidence="8">
    <location>
        <begin position="12"/>
        <end position="31"/>
    </location>
</feature>
<dbReference type="SUPFAM" id="SSF56519">
    <property type="entry name" value="Penicillin binding protein dimerisation domain"/>
    <property type="match status" value="1"/>
</dbReference>
<feature type="compositionally biased region" description="Acidic residues" evidence="7">
    <location>
        <begin position="730"/>
        <end position="747"/>
    </location>
</feature>
<comment type="caution">
    <text evidence="10">The sequence shown here is derived from an EMBL/GenBank/DDBJ whole genome shotgun (WGS) entry which is preliminary data.</text>
</comment>
<gene>
    <name evidence="10" type="ORF">FZD51_05375</name>
</gene>
<dbReference type="Gene3D" id="2.20.70.70">
    <property type="match status" value="1"/>
</dbReference>
<feature type="domain" description="PASTA" evidence="9">
    <location>
        <begin position="663"/>
        <end position="719"/>
    </location>
</feature>
<dbReference type="AlphaFoldDB" id="A0A5D4RI35"/>
<reference evidence="10 11" key="1">
    <citation type="submission" date="2019-08" db="EMBL/GenBank/DDBJ databases">
        <title>Bacillus genomes from the desert of Cuatro Cienegas, Coahuila.</title>
        <authorList>
            <person name="Olmedo-Alvarez G."/>
        </authorList>
    </citation>
    <scope>NUCLEOTIDE SEQUENCE [LARGE SCALE GENOMIC DNA]</scope>
    <source>
        <strain evidence="10 11">CH446_14T</strain>
    </source>
</reference>
<dbReference type="EMBL" id="VTER01000003">
    <property type="protein sequence ID" value="TYS49991.1"/>
    <property type="molecule type" value="Genomic_DNA"/>
</dbReference>
<evidence type="ECO:0000256" key="3">
    <source>
        <dbReference type="ARBA" id="ARBA00007171"/>
    </source>
</evidence>
<organism evidence="10 11">
    <name type="scientific">Bacillus infantis</name>
    <dbReference type="NCBI Taxonomy" id="324767"/>
    <lineage>
        <taxon>Bacteria</taxon>
        <taxon>Bacillati</taxon>
        <taxon>Bacillota</taxon>
        <taxon>Bacilli</taxon>
        <taxon>Bacillales</taxon>
        <taxon>Bacillaceae</taxon>
        <taxon>Bacillus</taxon>
    </lineage>
</organism>
<evidence type="ECO:0000313" key="11">
    <source>
        <dbReference type="Proteomes" id="UP000322139"/>
    </source>
</evidence>
<dbReference type="GO" id="GO:0009002">
    <property type="term" value="F:serine-type D-Ala-D-Ala carboxypeptidase activity"/>
    <property type="evidence" value="ECO:0007669"/>
    <property type="project" value="UniProtKB-EC"/>
</dbReference>
<comment type="similarity">
    <text evidence="3">Belongs to the transpeptidase family.</text>
</comment>
<accession>A0A5D4RI35</accession>
<dbReference type="RefSeq" id="WP_148973831.1">
    <property type="nucleotide sequence ID" value="NZ_VTER01000003.1"/>
</dbReference>
<dbReference type="UniPathway" id="UPA00219"/>
<proteinExistence type="inferred from homology"/>
<dbReference type="Gene3D" id="3.90.1310.10">
    <property type="entry name" value="Penicillin-binding protein 2a (Domain 2)"/>
    <property type="match status" value="1"/>
</dbReference>
<comment type="pathway">
    <text evidence="2">Cell wall biogenesis; peptidoglycan biosynthesis.</text>
</comment>
<dbReference type="GO" id="GO:0071555">
    <property type="term" value="P:cell wall organization"/>
    <property type="evidence" value="ECO:0007669"/>
    <property type="project" value="TreeGrafter"/>
</dbReference>
<evidence type="ECO:0000256" key="4">
    <source>
        <dbReference type="ARBA" id="ARBA00012448"/>
    </source>
</evidence>
<dbReference type="InterPro" id="IPR012338">
    <property type="entry name" value="Beta-lactam/transpept-like"/>
</dbReference>
<dbReference type="InterPro" id="IPR036138">
    <property type="entry name" value="PBP_dimer_sf"/>
</dbReference>
<dbReference type="PANTHER" id="PTHR30627:SF26">
    <property type="entry name" value="PENICILLIN-BINDING PROTEIN 2B"/>
    <property type="match status" value="1"/>
</dbReference>
<dbReference type="SMART" id="SM00740">
    <property type="entry name" value="PASTA"/>
    <property type="match status" value="2"/>
</dbReference>
<dbReference type="SUPFAM" id="SSF56601">
    <property type="entry name" value="beta-lactamase/transpeptidase-like"/>
    <property type="match status" value="1"/>
</dbReference>
<evidence type="ECO:0000259" key="9">
    <source>
        <dbReference type="PROSITE" id="PS51178"/>
    </source>
</evidence>
<dbReference type="Gene3D" id="3.40.710.10">
    <property type="entry name" value="DD-peptidase/beta-lactamase superfamily"/>
    <property type="match status" value="1"/>
</dbReference>
<feature type="domain" description="PASTA" evidence="9">
    <location>
        <begin position="602"/>
        <end position="662"/>
    </location>
</feature>
<evidence type="ECO:0000256" key="7">
    <source>
        <dbReference type="SAM" id="MobiDB-lite"/>
    </source>
</evidence>
<dbReference type="PROSITE" id="PS51178">
    <property type="entry name" value="PASTA"/>
    <property type="match status" value="2"/>
</dbReference>
<dbReference type="CDD" id="cd06575">
    <property type="entry name" value="PASTA_Pbp2x-like_2"/>
    <property type="match status" value="1"/>
</dbReference>
<dbReference type="InterPro" id="IPR050515">
    <property type="entry name" value="Beta-lactam/transpept"/>
</dbReference>
<feature type="region of interest" description="Disordered" evidence="7">
    <location>
        <begin position="724"/>
        <end position="747"/>
    </location>
</feature>
<dbReference type="Proteomes" id="UP000322139">
    <property type="component" value="Unassembled WGS sequence"/>
</dbReference>
<keyword evidence="8" id="KW-1133">Transmembrane helix</keyword>
<keyword evidence="5 8" id="KW-0472">Membrane</keyword>
<dbReference type="Pfam" id="PF00905">
    <property type="entry name" value="Transpeptidase"/>
    <property type="match status" value="1"/>
</dbReference>
<dbReference type="InterPro" id="IPR001460">
    <property type="entry name" value="PCN-bd_Tpept"/>
</dbReference>
<protein>
    <recommendedName>
        <fullName evidence="4">serine-type D-Ala-D-Ala carboxypeptidase</fullName>
        <ecNumber evidence="4">3.4.16.4</ecNumber>
    </recommendedName>
</protein>
<evidence type="ECO:0000313" key="10">
    <source>
        <dbReference type="EMBL" id="TYS49991.1"/>
    </source>
</evidence>
<evidence type="ECO:0000256" key="6">
    <source>
        <dbReference type="ARBA" id="ARBA00034000"/>
    </source>
</evidence>
<sequence>MMKKQPNINYGAAILFVIFSLLFFVLMYRFVSIQITGEAGGQPLAAKAEQKYTNERVLEAKRGTIYDRGGDVVAEDGSSFTLVAILNKKMTVNKKKPQHVVDKDKTARELSKVIDLEESEIKRILSKPGAKQVEFGTAGRNISNSLKREIEDLKLPGISFRPEIKRFYPNGMFASHLVGYVEKPEEEDKDEPDRTPAVGRLGIEKSLNTVLSGINGKVTYEKDHWGYLLPGTDEKVKPAKDGNDVYLTIDKKIQTFLEDSMNSVQKEYNPKKMVAIVADPKTGDILAMSQRPSFHPQTREGLEDDWYNEAIETSFEPGSTMKIFTLASAIEEGKFNPNAWYESGTYVVDKGSRPVRDHNYGRGWGSITYLEGVQRSSNVAFAKIAKEQLGFDAFRKYLTRFGFDNPTGIDLPNETGAKFAYQYPIEKANTAFGQGTAVTPIQQIQAATAIANKGQMMKPHVIDKIVDSSTGEVIKDTKPESAGNPISEKTAKEVLDILETVVSAEKGTGYKKYNLEGYKVAGKTGTAQIPGSGGYLTGPENYVFSFMGMAPAEDPELVMYVAVQQPQIDDYVKGSLPVSQIFKPVMQNSLQYLNIEPSKQTKVEAKEVPDVAGLSAEVAVKKLSGAGFVPAVIGKGGKITGHLPEPGASILEGERVVIKTDGTLNVPDMQGWSMRDVMKTAKIAGLKLNTVGSGFAVKQNLSPGSPVKEGEFLIVDFETPLEQYSRSAAEEDEAAGGEDAEEEEVLD</sequence>
<dbReference type="InterPro" id="IPR005311">
    <property type="entry name" value="PBP_dimer"/>
</dbReference>
<dbReference type="Pfam" id="PF03793">
    <property type="entry name" value="PASTA"/>
    <property type="match status" value="2"/>
</dbReference>
<evidence type="ECO:0000256" key="2">
    <source>
        <dbReference type="ARBA" id="ARBA00004752"/>
    </source>
</evidence>
<dbReference type="Pfam" id="PF03717">
    <property type="entry name" value="PBP_dimer"/>
    <property type="match status" value="1"/>
</dbReference>